<keyword evidence="3" id="KW-1185">Reference proteome</keyword>
<reference evidence="2 3" key="2">
    <citation type="submission" date="2018-11" db="EMBL/GenBank/DDBJ databases">
        <authorList>
            <consortium name="Pathogen Informatics"/>
        </authorList>
    </citation>
    <scope>NUCLEOTIDE SEQUENCE [LARGE SCALE GENOMIC DNA]</scope>
</reference>
<evidence type="ECO:0000313" key="3">
    <source>
        <dbReference type="Proteomes" id="UP000278807"/>
    </source>
</evidence>
<protein>
    <submittedName>
        <fullName evidence="4">Coiled-coil domain-containing protein 175</fullName>
    </submittedName>
</protein>
<organism evidence="4">
    <name type="scientific">Rodentolepis nana</name>
    <name type="common">Dwarf tapeworm</name>
    <name type="synonym">Hymenolepis nana</name>
    <dbReference type="NCBI Taxonomy" id="102285"/>
    <lineage>
        <taxon>Eukaryota</taxon>
        <taxon>Metazoa</taxon>
        <taxon>Spiralia</taxon>
        <taxon>Lophotrochozoa</taxon>
        <taxon>Platyhelminthes</taxon>
        <taxon>Cestoda</taxon>
        <taxon>Eucestoda</taxon>
        <taxon>Cyclophyllidea</taxon>
        <taxon>Hymenolepididae</taxon>
        <taxon>Rodentolepis</taxon>
    </lineage>
</organism>
<accession>A0A158QHX4</accession>
<gene>
    <name evidence="2" type="ORF">HNAJ_LOCUS8255</name>
</gene>
<dbReference type="OrthoDB" id="10262929at2759"/>
<dbReference type="EMBL" id="UZAE01012239">
    <property type="protein sequence ID" value="VDO04145.1"/>
    <property type="molecule type" value="Genomic_DNA"/>
</dbReference>
<dbReference type="WBParaSite" id="HNAJ_0000825901-mRNA-1">
    <property type="protein sequence ID" value="HNAJ_0000825901-mRNA-1"/>
    <property type="gene ID" value="HNAJ_0000825901"/>
</dbReference>
<reference evidence="4" key="1">
    <citation type="submission" date="2016-04" db="UniProtKB">
        <authorList>
            <consortium name="WormBaseParasite"/>
        </authorList>
    </citation>
    <scope>IDENTIFICATION</scope>
</reference>
<sequence>MPNFIEDEATPSLLIANPPAGGNLNRKTSQFDFSSGATFKNIDQLCVDGIITATETAVFKAKSMKLHEALKRSRENEFKLHTLMKHCLSELKRQEAELAKADQFPDNAGTEPLMLRAEIIKTYNNAMELEERAENLAYEEGLLREERKLLKRDYSRLPLSELEALGEDVNIFGVIEQRFRDLQSLHQEAEMEVEMLKMEAKRFTEQARIAKENLEDTLSEYTDVQSRLNRIKVCLVTRWLFIMEMSFITLVGTSNCKSNFVSYREIEKNKEISKENKKNLEERTRDLADWQDLEMEVRTEKAKLAQRLDIFVSEKKEGQQEQTKLRWEKDNYLKKLKNSQVQLEAAVDSVKNATAGFEKARARFAVAPKYDKNLLILKEKLGGLIADLHNEIAEEEHHIEEEQIRINELVSSTKGRLKVLESSKAENLELLQLATTISEDLAKAVCEFTSAFYKHSRLSEDFQVKKQIIERQLEELGNLEASHFHANIIIIISNGWLYDIYH</sequence>
<evidence type="ECO:0000256" key="1">
    <source>
        <dbReference type="SAM" id="Coils"/>
    </source>
</evidence>
<dbReference type="Proteomes" id="UP000278807">
    <property type="component" value="Unassembled WGS sequence"/>
</dbReference>
<evidence type="ECO:0000313" key="4">
    <source>
        <dbReference type="WBParaSite" id="HNAJ_0000825901-mRNA-1"/>
    </source>
</evidence>
<keyword evidence="1" id="KW-0175">Coiled coil</keyword>
<name>A0A158QHX4_RODNA</name>
<feature type="coiled-coil region" evidence="1">
    <location>
        <begin position="179"/>
        <end position="220"/>
    </location>
</feature>
<evidence type="ECO:0000313" key="2">
    <source>
        <dbReference type="EMBL" id="VDO04145.1"/>
    </source>
</evidence>
<proteinExistence type="predicted"/>
<dbReference type="AlphaFoldDB" id="A0A158QHX4"/>